<dbReference type="EMBL" id="JACEOL010000014">
    <property type="protein sequence ID" value="MBA4601643.1"/>
    <property type="molecule type" value="Genomic_DNA"/>
</dbReference>
<reference evidence="1 2" key="1">
    <citation type="submission" date="2020-07" db="EMBL/GenBank/DDBJ databases">
        <title>Thermoactinomyces phylogeny.</title>
        <authorList>
            <person name="Dunlap C."/>
        </authorList>
    </citation>
    <scope>NUCLEOTIDE SEQUENCE [LARGE SCALE GENOMIC DNA]</scope>
    <source>
        <strain evidence="1 2">AMNI-1</strain>
    </source>
</reference>
<protein>
    <submittedName>
        <fullName evidence="1">Uncharacterized protein</fullName>
    </submittedName>
</protein>
<dbReference type="Proteomes" id="UP000538292">
    <property type="component" value="Unassembled WGS sequence"/>
</dbReference>
<gene>
    <name evidence="1" type="ORF">H2C83_04770</name>
</gene>
<keyword evidence="2" id="KW-1185">Reference proteome</keyword>
<evidence type="ECO:0000313" key="2">
    <source>
        <dbReference type="Proteomes" id="UP000538292"/>
    </source>
</evidence>
<proteinExistence type="predicted"/>
<evidence type="ECO:0000313" key="1">
    <source>
        <dbReference type="EMBL" id="MBA4601643.1"/>
    </source>
</evidence>
<organism evidence="1 2">
    <name type="scientific">Thermoactinomyces mirandus</name>
    <dbReference type="NCBI Taxonomy" id="2756294"/>
    <lineage>
        <taxon>Bacteria</taxon>
        <taxon>Bacillati</taxon>
        <taxon>Bacillota</taxon>
        <taxon>Bacilli</taxon>
        <taxon>Bacillales</taxon>
        <taxon>Thermoactinomycetaceae</taxon>
        <taxon>Thermoactinomyces</taxon>
    </lineage>
</organism>
<dbReference type="AlphaFoldDB" id="A0A7W2AQL8"/>
<comment type="caution">
    <text evidence="1">The sequence shown here is derived from an EMBL/GenBank/DDBJ whole genome shotgun (WGS) entry which is preliminary data.</text>
</comment>
<sequence length="112" mass="12892">MHKLVENPGNYQLKEFDSDEVVLSVPAGGTYQLIRRHLIHAHPNHRNYSYSKLKHLITFRQAGGGRMDAIYYIDSTFVIIPDLLLHNPRPKKNNAGHHYDQLGNLLDGKEYV</sequence>
<dbReference type="RefSeq" id="WP_181738346.1">
    <property type="nucleotide sequence ID" value="NZ_JACEOL010000014.1"/>
</dbReference>
<accession>A0A7W2AQL8</accession>
<name>A0A7W2AQL8_9BACL</name>